<accession>A0A225VLW6</accession>
<evidence type="ECO:0000313" key="2">
    <source>
        <dbReference type="Proteomes" id="UP000198211"/>
    </source>
</evidence>
<evidence type="ECO:0008006" key="3">
    <source>
        <dbReference type="Google" id="ProtNLM"/>
    </source>
</evidence>
<dbReference type="EMBL" id="NBNE01004389">
    <property type="protein sequence ID" value="OWZ05520.1"/>
    <property type="molecule type" value="Genomic_DNA"/>
</dbReference>
<feature type="non-terminal residue" evidence="1">
    <location>
        <position position="135"/>
    </location>
</feature>
<sequence>MREHEKEVLRTKVPDVLYIVLERMGYPARWREQIRRFGRSGSNLSSIFFTLCVNTFLLDVLLCLEATGTESVPGLKTFPLRCELKCTSSLSKLDEIISRDRRFRGYLLYGDHAYGQTNVFASQFDKIDATDEGLP</sequence>
<dbReference type="AlphaFoldDB" id="A0A225VLW6"/>
<protein>
    <recommendedName>
        <fullName evidence="3">DDE Tnp4 domain-containing protein</fullName>
    </recommendedName>
</protein>
<evidence type="ECO:0000313" key="1">
    <source>
        <dbReference type="EMBL" id="OWZ05520.1"/>
    </source>
</evidence>
<proteinExistence type="predicted"/>
<name>A0A225VLW6_9STRA</name>
<dbReference type="Proteomes" id="UP000198211">
    <property type="component" value="Unassembled WGS sequence"/>
</dbReference>
<comment type="caution">
    <text evidence="1">The sequence shown here is derived from an EMBL/GenBank/DDBJ whole genome shotgun (WGS) entry which is preliminary data.</text>
</comment>
<organism evidence="1 2">
    <name type="scientific">Phytophthora megakarya</name>
    <dbReference type="NCBI Taxonomy" id="4795"/>
    <lineage>
        <taxon>Eukaryota</taxon>
        <taxon>Sar</taxon>
        <taxon>Stramenopiles</taxon>
        <taxon>Oomycota</taxon>
        <taxon>Peronosporomycetes</taxon>
        <taxon>Peronosporales</taxon>
        <taxon>Peronosporaceae</taxon>
        <taxon>Phytophthora</taxon>
    </lineage>
</organism>
<gene>
    <name evidence="1" type="ORF">PHMEG_00022380</name>
</gene>
<reference evidence="2" key="1">
    <citation type="submission" date="2017-03" db="EMBL/GenBank/DDBJ databases">
        <title>Phytopthora megakarya and P. palmivora, two closely related causual agents of cacao black pod achieved similar genome size and gene model numbers by different mechanisms.</title>
        <authorList>
            <person name="Ali S."/>
            <person name="Shao J."/>
            <person name="Larry D.J."/>
            <person name="Kronmiller B."/>
            <person name="Shen D."/>
            <person name="Strem M.D."/>
            <person name="Melnick R.L."/>
            <person name="Guiltinan M.J."/>
            <person name="Tyler B.M."/>
            <person name="Meinhardt L.W."/>
            <person name="Bailey B.A."/>
        </authorList>
    </citation>
    <scope>NUCLEOTIDE SEQUENCE [LARGE SCALE GENOMIC DNA]</scope>
    <source>
        <strain evidence="2">zdho120</strain>
    </source>
</reference>
<keyword evidence="2" id="KW-1185">Reference proteome</keyword>